<evidence type="ECO:0000313" key="4">
    <source>
        <dbReference type="RefSeq" id="XP_026684946.1"/>
    </source>
</evidence>
<dbReference type="GeneID" id="113470596"/>
<sequence length="353" mass="41446">MNTAILPILLLLPTALSIWPISYKIQTVEKEYNLDLFTEDDKSTLEMIPPIYYNQIRKKITFLKLRPKKTLKRVTKKKKYKIVEMLKKLWHSKRLWSTRKTNHTNRPKPHKSILKLHNLHKSFLTVKHNGPLRDKKDGNVKTIGRTSQSEQTKHIKNLIKKLIKAQVTDESTALTNRSTEPEETYDVLEKEYLDTLSKEIQGKQLFNYTGSQNQTVKEKIVSSIKKPKNCTQESWTAIGLEAMDCLLDDLKHARTMKAYYRVVRQFGRLLAVWTFIVSVTVTILWCWRGWCCCCCVCIPWCYPDDVVYNIKRYLVLNPPGRLVRPDGTTLDYNPTEREYFAYQKLKYSVSQYS</sequence>
<evidence type="ECO:0000313" key="3">
    <source>
        <dbReference type="Proteomes" id="UP000079169"/>
    </source>
</evidence>
<dbReference type="RefSeq" id="XP_026684946.1">
    <property type="nucleotide sequence ID" value="XM_026829145.1"/>
</dbReference>
<dbReference type="Proteomes" id="UP000079169">
    <property type="component" value="Unplaced"/>
</dbReference>
<dbReference type="AlphaFoldDB" id="A0A3Q0J946"/>
<keyword evidence="3" id="KW-1185">Reference proteome</keyword>
<name>A0A3Q0J946_DIACI</name>
<gene>
    <name evidence="4" type="primary">LOC113470596</name>
</gene>
<organism evidence="3 4">
    <name type="scientific">Diaphorina citri</name>
    <name type="common">Asian citrus psyllid</name>
    <dbReference type="NCBI Taxonomy" id="121845"/>
    <lineage>
        <taxon>Eukaryota</taxon>
        <taxon>Metazoa</taxon>
        <taxon>Ecdysozoa</taxon>
        <taxon>Arthropoda</taxon>
        <taxon>Hexapoda</taxon>
        <taxon>Insecta</taxon>
        <taxon>Pterygota</taxon>
        <taxon>Neoptera</taxon>
        <taxon>Paraneoptera</taxon>
        <taxon>Hemiptera</taxon>
        <taxon>Sternorrhyncha</taxon>
        <taxon>Psylloidea</taxon>
        <taxon>Psyllidae</taxon>
        <taxon>Diaphorininae</taxon>
        <taxon>Diaphorina</taxon>
    </lineage>
</organism>
<proteinExistence type="predicted"/>
<accession>A0A3Q0J946</accession>
<dbReference type="KEGG" id="dci:113470596"/>
<keyword evidence="2" id="KW-0732">Signal</keyword>
<evidence type="ECO:0000256" key="2">
    <source>
        <dbReference type="SAM" id="SignalP"/>
    </source>
</evidence>
<feature type="region of interest" description="Disordered" evidence="1">
    <location>
        <begin position="128"/>
        <end position="151"/>
    </location>
</feature>
<feature type="chain" id="PRO_5018161689" evidence="2">
    <location>
        <begin position="18"/>
        <end position="353"/>
    </location>
</feature>
<reference evidence="4" key="1">
    <citation type="submission" date="2025-08" db="UniProtKB">
        <authorList>
            <consortium name="RefSeq"/>
        </authorList>
    </citation>
    <scope>IDENTIFICATION</scope>
</reference>
<feature type="signal peptide" evidence="2">
    <location>
        <begin position="1"/>
        <end position="17"/>
    </location>
</feature>
<protein>
    <submittedName>
        <fullName evidence="4">Uncharacterized protein LOC113470596</fullName>
    </submittedName>
</protein>
<evidence type="ECO:0000256" key="1">
    <source>
        <dbReference type="SAM" id="MobiDB-lite"/>
    </source>
</evidence>
<dbReference type="PaxDb" id="121845-A0A3Q0J946"/>